<dbReference type="InterPro" id="IPR020901">
    <property type="entry name" value="Prtase_inh_Kunz-CS"/>
</dbReference>
<dbReference type="AlphaFoldDB" id="A0A5S6QA43"/>
<dbReference type="Pfam" id="PF01607">
    <property type="entry name" value="CBM_14"/>
    <property type="match status" value="1"/>
</dbReference>
<dbReference type="InterPro" id="IPR002557">
    <property type="entry name" value="Chitin-bd_dom"/>
</dbReference>
<protein>
    <submittedName>
        <fullName evidence="12">Tissue factor pathway inhibitor</fullName>
    </submittedName>
</protein>
<evidence type="ECO:0000256" key="4">
    <source>
        <dbReference type="ARBA" id="ARBA00022900"/>
    </source>
</evidence>
<feature type="domain" description="BPTI/Kunitz inhibitor" evidence="9">
    <location>
        <begin position="26"/>
        <end position="76"/>
    </location>
</feature>
<evidence type="ECO:0000313" key="12">
    <source>
        <dbReference type="WBParaSite" id="TMUE_1000004181.1"/>
    </source>
</evidence>
<feature type="domain" description="Chitin-binding type-2" evidence="10">
    <location>
        <begin position="212"/>
        <end position="272"/>
    </location>
</feature>
<comment type="subcellular location">
    <subcellularLocation>
        <location evidence="1">Secreted</location>
    </subcellularLocation>
</comment>
<evidence type="ECO:0000256" key="8">
    <source>
        <dbReference type="SAM" id="SignalP"/>
    </source>
</evidence>
<dbReference type="Proteomes" id="UP000046395">
    <property type="component" value="Unassembled WGS sequence"/>
</dbReference>
<name>A0A5S6QA43_TRIMR</name>
<dbReference type="PRINTS" id="PR00759">
    <property type="entry name" value="BASICPTASE"/>
</dbReference>
<keyword evidence="5" id="KW-1015">Disulfide bond</keyword>
<dbReference type="Pfam" id="PF00014">
    <property type="entry name" value="Kunitz_BPTI"/>
    <property type="match status" value="2"/>
</dbReference>
<sequence length="278" mass="31928">MRTTLLLHLILAADLCFPCNAFGNVCELPAIQGPCDQVLVRWHYNSGTEQCEKFVYGGCEGNGNNFLTKEQCEATCNPSSKNEQSGFLVASRPKEASFSQCHLPMDQGPCKQVLFRWHYNKATRQCEKFIYGGCLGNENNFLTKEMCEAKCRSLPPPKPMPLPNLPCDDYPRVWFFQPEKRKCKLDCHLCAQYPRLCYRSKLECVQNRSPKDVVCLSLSEGFHILNPKHKCSKYYFSCLDGVFTNHTCSDEYRFDVLTNVCRPLQFVKACQPWPYTYT</sequence>
<dbReference type="WBParaSite" id="TMUE_1000004181.1">
    <property type="protein sequence ID" value="TMUE_1000004181.1"/>
    <property type="gene ID" value="WBGene00298877"/>
</dbReference>
<dbReference type="FunFam" id="4.10.410.10:FF:000002">
    <property type="entry name" value="WAP, follistatin/kazal, immunoglobulin, kunitz and netrin domain-containing 2"/>
    <property type="match status" value="2"/>
</dbReference>
<dbReference type="PANTHER" id="PTHR10083:SF376">
    <property type="entry name" value="SERINE PEPTIDASE INHIBITOR, KUNITZ TYPE, 3"/>
    <property type="match status" value="1"/>
</dbReference>
<dbReference type="GO" id="GO:0008061">
    <property type="term" value="F:chitin binding"/>
    <property type="evidence" value="ECO:0007669"/>
    <property type="project" value="InterPro"/>
</dbReference>
<evidence type="ECO:0000256" key="6">
    <source>
        <dbReference type="ARBA" id="ARBA00023240"/>
    </source>
</evidence>
<dbReference type="Gene3D" id="4.10.410.10">
    <property type="entry name" value="Pancreatic trypsin inhibitor Kunitz domain"/>
    <property type="match status" value="2"/>
</dbReference>
<keyword evidence="2" id="KW-0964">Secreted</keyword>
<reference evidence="12" key="1">
    <citation type="submission" date="2019-12" db="UniProtKB">
        <authorList>
            <consortium name="WormBaseParasite"/>
        </authorList>
    </citation>
    <scope>IDENTIFICATION</scope>
</reference>
<dbReference type="SUPFAM" id="SSF57625">
    <property type="entry name" value="Invertebrate chitin-binding proteins"/>
    <property type="match status" value="1"/>
</dbReference>
<dbReference type="PROSITE" id="PS00280">
    <property type="entry name" value="BPTI_KUNITZ_1"/>
    <property type="match status" value="2"/>
</dbReference>
<feature type="chain" id="PRO_5024335329" evidence="8">
    <location>
        <begin position="22"/>
        <end position="278"/>
    </location>
</feature>
<accession>A0A5S6QA43</accession>
<feature type="domain" description="BPTI/Kunitz inhibitor" evidence="9">
    <location>
        <begin position="101"/>
        <end position="151"/>
    </location>
</feature>
<keyword evidence="4" id="KW-0722">Serine protease inhibitor</keyword>
<keyword evidence="3" id="KW-0646">Protease inhibitor</keyword>
<dbReference type="SMART" id="SM00131">
    <property type="entry name" value="KU"/>
    <property type="match status" value="2"/>
</dbReference>
<evidence type="ECO:0000256" key="2">
    <source>
        <dbReference type="ARBA" id="ARBA00022525"/>
    </source>
</evidence>
<evidence type="ECO:0000256" key="7">
    <source>
        <dbReference type="ARBA" id="ARBA00034146"/>
    </source>
</evidence>
<keyword evidence="8" id="KW-0732">Signal</keyword>
<proteinExistence type="predicted"/>
<dbReference type="InterPro" id="IPR002223">
    <property type="entry name" value="Kunitz_BPTI"/>
</dbReference>
<keyword evidence="11" id="KW-1185">Reference proteome</keyword>
<evidence type="ECO:0000256" key="3">
    <source>
        <dbReference type="ARBA" id="ARBA00022690"/>
    </source>
</evidence>
<evidence type="ECO:0000259" key="9">
    <source>
        <dbReference type="PROSITE" id="PS50279"/>
    </source>
</evidence>
<evidence type="ECO:0000259" key="10">
    <source>
        <dbReference type="PROSITE" id="PS50940"/>
    </source>
</evidence>
<feature type="signal peptide" evidence="8">
    <location>
        <begin position="1"/>
        <end position="21"/>
    </location>
</feature>
<dbReference type="PROSITE" id="PS50940">
    <property type="entry name" value="CHIT_BIND_II"/>
    <property type="match status" value="1"/>
</dbReference>
<organism evidence="11 12">
    <name type="scientific">Trichuris muris</name>
    <name type="common">Mouse whipworm</name>
    <dbReference type="NCBI Taxonomy" id="70415"/>
    <lineage>
        <taxon>Eukaryota</taxon>
        <taxon>Metazoa</taxon>
        <taxon>Ecdysozoa</taxon>
        <taxon>Nematoda</taxon>
        <taxon>Enoplea</taxon>
        <taxon>Dorylaimia</taxon>
        <taxon>Trichinellida</taxon>
        <taxon>Trichuridae</taxon>
        <taxon>Trichuris</taxon>
    </lineage>
</organism>
<evidence type="ECO:0000313" key="11">
    <source>
        <dbReference type="Proteomes" id="UP000046395"/>
    </source>
</evidence>
<keyword evidence="6" id="KW-1199">Hemostasis impairing toxin</keyword>
<dbReference type="InterPro" id="IPR036508">
    <property type="entry name" value="Chitin-bd_dom_sf"/>
</dbReference>
<evidence type="ECO:0000256" key="1">
    <source>
        <dbReference type="ARBA" id="ARBA00004613"/>
    </source>
</evidence>
<dbReference type="STRING" id="70415.A0A5S6QA43"/>
<evidence type="ECO:0000256" key="5">
    <source>
        <dbReference type="ARBA" id="ARBA00023157"/>
    </source>
</evidence>
<dbReference type="GO" id="GO:0005615">
    <property type="term" value="C:extracellular space"/>
    <property type="evidence" value="ECO:0007669"/>
    <property type="project" value="TreeGrafter"/>
</dbReference>
<keyword evidence="6" id="KW-0800">Toxin</keyword>
<dbReference type="InterPro" id="IPR050098">
    <property type="entry name" value="TFPI/VKTCI-like"/>
</dbReference>
<dbReference type="CDD" id="cd00109">
    <property type="entry name" value="Kunitz-type"/>
    <property type="match status" value="2"/>
</dbReference>
<dbReference type="InterPro" id="IPR036880">
    <property type="entry name" value="Kunitz_BPTI_sf"/>
</dbReference>
<keyword evidence="7" id="KW-1203">Blood coagulation cascade inhibiting toxin</keyword>
<dbReference type="PROSITE" id="PS50279">
    <property type="entry name" value="BPTI_KUNITZ_2"/>
    <property type="match status" value="2"/>
</dbReference>
<dbReference type="GO" id="GO:0004867">
    <property type="term" value="F:serine-type endopeptidase inhibitor activity"/>
    <property type="evidence" value="ECO:0007669"/>
    <property type="project" value="UniProtKB-KW"/>
</dbReference>
<dbReference type="SUPFAM" id="SSF57362">
    <property type="entry name" value="BPTI-like"/>
    <property type="match status" value="2"/>
</dbReference>
<dbReference type="PANTHER" id="PTHR10083">
    <property type="entry name" value="KUNITZ-TYPE PROTEASE INHIBITOR-RELATED"/>
    <property type="match status" value="1"/>
</dbReference>